<dbReference type="RefSeq" id="XP_062633968.1">
    <property type="nucleotide sequence ID" value="XM_062781893.1"/>
</dbReference>
<evidence type="ECO:0000256" key="1">
    <source>
        <dbReference type="SAM" id="MobiDB-lite"/>
    </source>
</evidence>
<evidence type="ECO:0000313" key="2">
    <source>
        <dbReference type="EMBL" id="KAK4140597.1"/>
    </source>
</evidence>
<dbReference type="SUPFAM" id="SSF46689">
    <property type="entry name" value="Homeodomain-like"/>
    <property type="match status" value="1"/>
</dbReference>
<proteinExistence type="predicted"/>
<comment type="caution">
    <text evidence="2">The sequence shown here is derived from an EMBL/GenBank/DDBJ whole genome shotgun (WGS) entry which is preliminary data.</text>
</comment>
<dbReference type="AlphaFoldDB" id="A0AAN6UWQ9"/>
<dbReference type="EMBL" id="MU853627">
    <property type="protein sequence ID" value="KAK4140597.1"/>
    <property type="molecule type" value="Genomic_DNA"/>
</dbReference>
<sequence length="177" mass="19994">MEHVLTHVPNLLPAYLTPRVPESRNHRHNGPCTLIPRQKAKFKHSTPRKRNRIFAYYSAGISAKAIAVKEDVLESHVRGVIRRFSAQDFGVSRPSRGRPQKLTERDQRVILREVAKDPLIPLETLRKLTVPHVSRGCLRSFLTKQGIRLDDQGPGSDAIATSPTQSKPLTQQSKRLT</sequence>
<keyword evidence="3" id="KW-1185">Reference proteome</keyword>
<evidence type="ECO:0008006" key="4">
    <source>
        <dbReference type="Google" id="ProtNLM"/>
    </source>
</evidence>
<dbReference type="GeneID" id="87818506"/>
<accession>A0AAN6UWQ9</accession>
<feature type="region of interest" description="Disordered" evidence="1">
    <location>
        <begin position="152"/>
        <end position="177"/>
    </location>
</feature>
<reference evidence="2" key="2">
    <citation type="submission" date="2023-05" db="EMBL/GenBank/DDBJ databases">
        <authorList>
            <consortium name="Lawrence Berkeley National Laboratory"/>
            <person name="Steindorff A."/>
            <person name="Hensen N."/>
            <person name="Bonometti L."/>
            <person name="Westerberg I."/>
            <person name="Brannstrom I.O."/>
            <person name="Guillou S."/>
            <person name="Cros-Aarteil S."/>
            <person name="Calhoun S."/>
            <person name="Haridas S."/>
            <person name="Kuo A."/>
            <person name="Mondo S."/>
            <person name="Pangilinan J."/>
            <person name="Riley R."/>
            <person name="Labutti K."/>
            <person name="Andreopoulos B."/>
            <person name="Lipzen A."/>
            <person name="Chen C."/>
            <person name="Yanf M."/>
            <person name="Daum C."/>
            <person name="Ng V."/>
            <person name="Clum A."/>
            <person name="Ohm R."/>
            <person name="Martin F."/>
            <person name="Silar P."/>
            <person name="Natvig D."/>
            <person name="Lalanne C."/>
            <person name="Gautier V."/>
            <person name="Ament-Velasquez S.L."/>
            <person name="Kruys A."/>
            <person name="Hutchinson M.I."/>
            <person name="Powell A.J."/>
            <person name="Barry K."/>
            <person name="Miller A.N."/>
            <person name="Grigoriev I.V."/>
            <person name="Debuchy R."/>
            <person name="Gladieux P."/>
            <person name="Thoren M.H."/>
            <person name="Johannesson H."/>
        </authorList>
    </citation>
    <scope>NUCLEOTIDE SEQUENCE</scope>
    <source>
        <strain evidence="2">CBS 141.50</strain>
    </source>
</reference>
<evidence type="ECO:0000313" key="3">
    <source>
        <dbReference type="Proteomes" id="UP001302676"/>
    </source>
</evidence>
<gene>
    <name evidence="2" type="ORF">C8A04DRAFT_31851</name>
</gene>
<reference evidence="2" key="1">
    <citation type="journal article" date="2023" name="Mol. Phylogenet. Evol.">
        <title>Genome-scale phylogeny and comparative genomics of the fungal order Sordariales.</title>
        <authorList>
            <person name="Hensen N."/>
            <person name="Bonometti L."/>
            <person name="Westerberg I."/>
            <person name="Brannstrom I.O."/>
            <person name="Guillou S."/>
            <person name="Cros-Aarteil S."/>
            <person name="Calhoun S."/>
            <person name="Haridas S."/>
            <person name="Kuo A."/>
            <person name="Mondo S."/>
            <person name="Pangilinan J."/>
            <person name="Riley R."/>
            <person name="LaButti K."/>
            <person name="Andreopoulos B."/>
            <person name="Lipzen A."/>
            <person name="Chen C."/>
            <person name="Yan M."/>
            <person name="Daum C."/>
            <person name="Ng V."/>
            <person name="Clum A."/>
            <person name="Steindorff A."/>
            <person name="Ohm R.A."/>
            <person name="Martin F."/>
            <person name="Silar P."/>
            <person name="Natvig D.O."/>
            <person name="Lalanne C."/>
            <person name="Gautier V."/>
            <person name="Ament-Velasquez S.L."/>
            <person name="Kruys A."/>
            <person name="Hutchinson M.I."/>
            <person name="Powell A.J."/>
            <person name="Barry K."/>
            <person name="Miller A.N."/>
            <person name="Grigoriev I.V."/>
            <person name="Debuchy R."/>
            <person name="Gladieux P."/>
            <person name="Hiltunen Thoren M."/>
            <person name="Johannesson H."/>
        </authorList>
    </citation>
    <scope>NUCLEOTIDE SEQUENCE</scope>
    <source>
        <strain evidence="2">CBS 141.50</strain>
    </source>
</reference>
<dbReference type="InterPro" id="IPR009057">
    <property type="entry name" value="Homeodomain-like_sf"/>
</dbReference>
<organism evidence="2 3">
    <name type="scientific">Dichotomopilus funicola</name>
    <dbReference type="NCBI Taxonomy" id="1934379"/>
    <lineage>
        <taxon>Eukaryota</taxon>
        <taxon>Fungi</taxon>
        <taxon>Dikarya</taxon>
        <taxon>Ascomycota</taxon>
        <taxon>Pezizomycotina</taxon>
        <taxon>Sordariomycetes</taxon>
        <taxon>Sordariomycetidae</taxon>
        <taxon>Sordariales</taxon>
        <taxon>Chaetomiaceae</taxon>
        <taxon>Dichotomopilus</taxon>
    </lineage>
</organism>
<name>A0AAN6UWQ9_9PEZI</name>
<protein>
    <recommendedName>
        <fullName evidence="4">Transposase</fullName>
    </recommendedName>
</protein>
<feature type="compositionally biased region" description="Polar residues" evidence="1">
    <location>
        <begin position="159"/>
        <end position="177"/>
    </location>
</feature>
<dbReference type="Proteomes" id="UP001302676">
    <property type="component" value="Unassembled WGS sequence"/>
</dbReference>